<dbReference type="PANTHER" id="PTHR14614">
    <property type="entry name" value="HEPATOCELLULAR CARCINOMA-ASSOCIATED ANTIGEN"/>
    <property type="match status" value="1"/>
</dbReference>
<reference evidence="1 2" key="1">
    <citation type="submission" date="2019-01" db="EMBL/GenBank/DDBJ databases">
        <authorList>
            <person name="Sayadi A."/>
        </authorList>
    </citation>
    <scope>NUCLEOTIDE SEQUENCE [LARGE SCALE GENOMIC DNA]</scope>
</reference>
<sequence length="212" mass="24101">MDDIFVRELEIDHVDKTTILRFRQKLEGDVNCVVWDGAIVLAKFLEKQCLEDNGFLENRSVIELGSGVGCVGIVAACLGANVLLTDLPQALPLLRQNVEENKTKLKGYVEVEPLNWGSPCKINFTPDIILLAECIYYKEVIGSLVSTLRELATHDTKVILCQELRDSQTQKECWKEFLESVKEYFEVQFVPQSEQSSEYSCPEIQILRLTKK</sequence>
<dbReference type="InterPro" id="IPR029063">
    <property type="entry name" value="SAM-dependent_MTases_sf"/>
</dbReference>
<evidence type="ECO:0008006" key="3">
    <source>
        <dbReference type="Google" id="ProtNLM"/>
    </source>
</evidence>
<evidence type="ECO:0000313" key="2">
    <source>
        <dbReference type="Proteomes" id="UP000410492"/>
    </source>
</evidence>
<dbReference type="EMBL" id="CAACVG010000731">
    <property type="protein sequence ID" value="VEN34475.1"/>
    <property type="molecule type" value="Genomic_DNA"/>
</dbReference>
<gene>
    <name evidence="1" type="ORF">CALMAC_LOCUS655</name>
</gene>
<dbReference type="Proteomes" id="UP000410492">
    <property type="component" value="Unassembled WGS sequence"/>
</dbReference>
<dbReference type="SUPFAM" id="SSF53335">
    <property type="entry name" value="S-adenosyl-L-methionine-dependent methyltransferases"/>
    <property type="match status" value="1"/>
</dbReference>
<accession>A0A653BHL6</accession>
<dbReference type="GO" id="GO:0032991">
    <property type="term" value="C:protein-containing complex"/>
    <property type="evidence" value="ECO:0007669"/>
    <property type="project" value="TreeGrafter"/>
</dbReference>
<dbReference type="AlphaFoldDB" id="A0A653BHL6"/>
<name>A0A653BHL6_CALMS</name>
<evidence type="ECO:0000313" key="1">
    <source>
        <dbReference type="EMBL" id="VEN34475.1"/>
    </source>
</evidence>
<dbReference type="Pfam" id="PF10294">
    <property type="entry name" value="Methyltransf_16"/>
    <property type="match status" value="1"/>
</dbReference>
<keyword evidence="2" id="KW-1185">Reference proteome</keyword>
<dbReference type="Gene3D" id="3.40.50.150">
    <property type="entry name" value="Vaccinia Virus protein VP39"/>
    <property type="match status" value="1"/>
</dbReference>
<dbReference type="InterPro" id="IPR019410">
    <property type="entry name" value="Methyltransf_16"/>
</dbReference>
<dbReference type="OrthoDB" id="413520at2759"/>
<organism evidence="1 2">
    <name type="scientific">Callosobruchus maculatus</name>
    <name type="common">Southern cowpea weevil</name>
    <name type="synonym">Pulse bruchid</name>
    <dbReference type="NCBI Taxonomy" id="64391"/>
    <lineage>
        <taxon>Eukaryota</taxon>
        <taxon>Metazoa</taxon>
        <taxon>Ecdysozoa</taxon>
        <taxon>Arthropoda</taxon>
        <taxon>Hexapoda</taxon>
        <taxon>Insecta</taxon>
        <taxon>Pterygota</taxon>
        <taxon>Neoptera</taxon>
        <taxon>Endopterygota</taxon>
        <taxon>Coleoptera</taxon>
        <taxon>Polyphaga</taxon>
        <taxon>Cucujiformia</taxon>
        <taxon>Chrysomeloidea</taxon>
        <taxon>Chrysomelidae</taxon>
        <taxon>Bruchinae</taxon>
        <taxon>Bruchini</taxon>
        <taxon>Callosobruchus</taxon>
    </lineage>
</organism>
<dbReference type="GO" id="GO:0005829">
    <property type="term" value="C:cytosol"/>
    <property type="evidence" value="ECO:0007669"/>
    <property type="project" value="TreeGrafter"/>
</dbReference>
<proteinExistence type="predicted"/>
<dbReference type="PANTHER" id="PTHR14614:SF44">
    <property type="entry name" value="PROTEIN N-LYSINE METHYLTRANSFERASE METTL21D"/>
    <property type="match status" value="1"/>
</dbReference>
<protein>
    <recommendedName>
        <fullName evidence="3">Methyltransferase small domain-containing protein</fullName>
    </recommendedName>
</protein>